<evidence type="ECO:0000256" key="5">
    <source>
        <dbReference type="ARBA" id="ARBA00040276"/>
    </source>
</evidence>
<accession>A0ABP1NQV1</accession>
<gene>
    <name evidence="23" type="ORF">XYLVIOL_LOCUS6075</name>
</gene>
<dbReference type="PANTHER" id="PTHR44229">
    <property type="entry name" value="15-HYDROXYPROSTAGLANDIN DEHYDROGENASE [NAD(+)]"/>
    <property type="match status" value="1"/>
</dbReference>
<dbReference type="PRINTS" id="PR00080">
    <property type="entry name" value="SDRFAMILY"/>
</dbReference>
<reference evidence="23 24" key="1">
    <citation type="submission" date="2024-08" db="EMBL/GenBank/DDBJ databases">
        <authorList>
            <person name="Will J Nash"/>
            <person name="Angela Man"/>
            <person name="Seanna McTaggart"/>
            <person name="Kendall Baker"/>
            <person name="Tom Barker"/>
            <person name="Leah Catchpole"/>
            <person name="Alex Durrant"/>
            <person name="Karim Gharbi"/>
            <person name="Naomi Irish"/>
            <person name="Gemy Kaithakottil"/>
            <person name="Debby Ku"/>
            <person name="Aaliyah Providence"/>
            <person name="Felix Shaw"/>
            <person name="David Swarbreck"/>
            <person name="Chris Watkins"/>
            <person name="Ann M. McCartney"/>
            <person name="Giulio Formenti"/>
            <person name="Alice Mouton"/>
            <person name="Noel Vella"/>
            <person name="Bjorn M von Reumont"/>
            <person name="Adriana Vella"/>
            <person name="Wilfried Haerty"/>
        </authorList>
    </citation>
    <scope>NUCLEOTIDE SEQUENCE [LARGE SCALE GENOMIC DNA]</scope>
</reference>
<evidence type="ECO:0000256" key="3">
    <source>
        <dbReference type="ARBA" id="ARBA00038968"/>
    </source>
</evidence>
<comment type="catalytic activity">
    <reaction evidence="14">
        <text>resolvin D1 + NAD(+) = 17-oxoresolvin D1 + NADH + H(+)</text>
        <dbReference type="Rhea" id="RHEA:50128"/>
        <dbReference type="ChEBI" id="CHEBI:15378"/>
        <dbReference type="ChEBI" id="CHEBI:57540"/>
        <dbReference type="ChEBI" id="CHEBI:57945"/>
        <dbReference type="ChEBI" id="CHEBI:132079"/>
        <dbReference type="ChEBI" id="CHEBI:132081"/>
    </reaction>
    <physiologicalReaction direction="left-to-right" evidence="14">
        <dbReference type="Rhea" id="RHEA:50129"/>
    </physiologicalReaction>
</comment>
<comment type="catalytic activity">
    <reaction evidence="12">
        <text>15-oxo-(5S,6R)-dihydroxy-(7E,9E,11Z)-eicosatrienoate + NADH + H(+) = (5S,6R,15S)-trihydroxy-(7E,9E,11Z)-eicosatrienoate + NAD(+)</text>
        <dbReference type="Rhea" id="RHEA:41596"/>
        <dbReference type="ChEBI" id="CHEBI:15378"/>
        <dbReference type="ChEBI" id="CHEBI:57540"/>
        <dbReference type="ChEBI" id="CHEBI:57945"/>
        <dbReference type="ChEBI" id="CHEBI:78325"/>
        <dbReference type="ChEBI" id="CHEBI:78329"/>
    </reaction>
    <physiologicalReaction direction="left-to-right" evidence="12">
        <dbReference type="Rhea" id="RHEA:41597"/>
    </physiologicalReaction>
</comment>
<comment type="catalytic activity">
    <reaction evidence="21">
        <text>resolvin E1 + NAD(+) = 18-oxo-resolvin E1 + NADH + H(+)</text>
        <dbReference type="Rhea" id="RHEA:49244"/>
        <dbReference type="ChEBI" id="CHEBI:15378"/>
        <dbReference type="ChEBI" id="CHEBI:57540"/>
        <dbReference type="ChEBI" id="CHEBI:57945"/>
        <dbReference type="ChEBI" id="CHEBI:91000"/>
        <dbReference type="ChEBI" id="CHEBI:91001"/>
    </reaction>
    <physiologicalReaction direction="left-to-right" evidence="21">
        <dbReference type="Rhea" id="RHEA:49245"/>
    </physiologicalReaction>
</comment>
<comment type="similarity">
    <text evidence="1 22">Belongs to the short-chain dehydrogenases/reductases (SDR) family.</text>
</comment>
<comment type="catalytic activity">
    <reaction evidence="9">
        <text>prostaglandin E1 + NAD(+) = 15-oxoprostaglandin E1 + NADH + H(+)</text>
        <dbReference type="Rhea" id="RHEA:16477"/>
        <dbReference type="ChEBI" id="CHEBI:15378"/>
        <dbReference type="ChEBI" id="CHEBI:57397"/>
        <dbReference type="ChEBI" id="CHEBI:57401"/>
        <dbReference type="ChEBI" id="CHEBI:57540"/>
        <dbReference type="ChEBI" id="CHEBI:57945"/>
    </reaction>
    <physiologicalReaction direction="left-to-right" evidence="9">
        <dbReference type="Rhea" id="RHEA:16478"/>
    </physiologicalReaction>
</comment>
<comment type="catalytic activity">
    <reaction evidence="18">
        <text>prostaglandin E2 + NAD(+) = 15-oxoprostaglandin E2 + NADH + H(+)</text>
        <dbReference type="Rhea" id="RHEA:11876"/>
        <dbReference type="ChEBI" id="CHEBI:15378"/>
        <dbReference type="ChEBI" id="CHEBI:57400"/>
        <dbReference type="ChEBI" id="CHEBI:57540"/>
        <dbReference type="ChEBI" id="CHEBI:57945"/>
        <dbReference type="ChEBI" id="CHEBI:606564"/>
        <dbReference type="EC" id="1.1.1.141"/>
    </reaction>
    <physiologicalReaction direction="left-to-right" evidence="18">
        <dbReference type="Rhea" id="RHEA:11877"/>
    </physiologicalReaction>
</comment>
<comment type="caution">
    <text evidence="23">The sequence shown here is derived from an EMBL/GenBank/DDBJ whole genome shotgun (WGS) entry which is preliminary data.</text>
</comment>
<comment type="function">
    <text evidence="8">Catalyzes the NAD-dependent dehydrogenation (oxidation) of a broad array of hydroxylated polyunsaturated fatty acids (mainly eicosanoids and docosanoids, including prostaglandins, lipoxins and resolvins), yielding their corresponding keto (oxo) metabolites. Decreases the levels of the pro-proliferative prostaglandins such as prostaglandin E2 (whose activity is increased in cancer because of an increase in the expression of cyclooxygenase 2) and generates oxo-fatty acid products that can profoundly influence cell function by abrogating pro-inflammatory cytokine expression. Converts resolvins E1, D1 and D2 to their oxo products, which represents a mode of resolvin inactivation. Resolvin E1 plays important roles during the resolution phase of acute inflammation, while resolvins D1 and D2 have a unique role in obesity-induced adipose inflammation.</text>
</comment>
<evidence type="ECO:0000256" key="20">
    <source>
        <dbReference type="ARBA" id="ARBA00049151"/>
    </source>
</evidence>
<name>A0ABP1NQV1_XYLVO</name>
<dbReference type="EMBL" id="CAXAJV020001293">
    <property type="protein sequence ID" value="CAL7943415.1"/>
    <property type="molecule type" value="Genomic_DNA"/>
</dbReference>
<evidence type="ECO:0000256" key="7">
    <source>
        <dbReference type="ARBA" id="ARBA00042026"/>
    </source>
</evidence>
<evidence type="ECO:0000256" key="1">
    <source>
        <dbReference type="ARBA" id="ARBA00006484"/>
    </source>
</evidence>
<dbReference type="InterPro" id="IPR036291">
    <property type="entry name" value="NAD(P)-bd_dom_sf"/>
</dbReference>
<evidence type="ECO:0000256" key="9">
    <source>
        <dbReference type="ARBA" id="ARBA00047325"/>
    </source>
</evidence>
<evidence type="ECO:0000256" key="4">
    <source>
        <dbReference type="ARBA" id="ARBA00039060"/>
    </source>
</evidence>
<comment type="catalytic activity">
    <reaction evidence="13">
        <text>(11R)-hydroxy-(5Z,8Z,12E,14Z)-eicosatetraenoate + NAD(+) = 11-oxo-(5Z,8Z,12E,14Z)-eicosatetraenoate + NADH + H(+)</text>
        <dbReference type="Rhea" id="RHEA:48640"/>
        <dbReference type="ChEBI" id="CHEBI:15378"/>
        <dbReference type="ChEBI" id="CHEBI:57540"/>
        <dbReference type="ChEBI" id="CHEBI:57945"/>
        <dbReference type="ChEBI" id="CHEBI:78836"/>
        <dbReference type="ChEBI" id="CHEBI:90697"/>
    </reaction>
    <physiologicalReaction direction="left-to-right" evidence="13">
        <dbReference type="Rhea" id="RHEA:48641"/>
    </physiologicalReaction>
</comment>
<evidence type="ECO:0000256" key="21">
    <source>
        <dbReference type="ARBA" id="ARBA00049188"/>
    </source>
</evidence>
<comment type="catalytic activity">
    <reaction evidence="17">
        <text>prostaglandin A1 + NAD(+) = 15-oxo-prostaglandin A1 + NADH + H(+)</text>
        <dbReference type="Rhea" id="RHEA:41263"/>
        <dbReference type="ChEBI" id="CHEBI:15378"/>
        <dbReference type="ChEBI" id="CHEBI:57398"/>
        <dbReference type="ChEBI" id="CHEBI:57540"/>
        <dbReference type="ChEBI" id="CHEBI:57945"/>
        <dbReference type="ChEBI" id="CHEBI:85072"/>
    </reaction>
    <physiologicalReaction direction="left-to-right" evidence="17">
        <dbReference type="Rhea" id="RHEA:41264"/>
    </physiologicalReaction>
</comment>
<evidence type="ECO:0000256" key="16">
    <source>
        <dbReference type="ARBA" id="ARBA00048535"/>
    </source>
</evidence>
<evidence type="ECO:0000256" key="13">
    <source>
        <dbReference type="ARBA" id="ARBA00048144"/>
    </source>
</evidence>
<organism evidence="23 24">
    <name type="scientific">Xylocopa violacea</name>
    <name type="common">Violet carpenter bee</name>
    <name type="synonym">Apis violacea</name>
    <dbReference type="NCBI Taxonomy" id="135666"/>
    <lineage>
        <taxon>Eukaryota</taxon>
        <taxon>Metazoa</taxon>
        <taxon>Ecdysozoa</taxon>
        <taxon>Arthropoda</taxon>
        <taxon>Hexapoda</taxon>
        <taxon>Insecta</taxon>
        <taxon>Pterygota</taxon>
        <taxon>Neoptera</taxon>
        <taxon>Endopterygota</taxon>
        <taxon>Hymenoptera</taxon>
        <taxon>Apocrita</taxon>
        <taxon>Aculeata</taxon>
        <taxon>Apoidea</taxon>
        <taxon>Anthophila</taxon>
        <taxon>Apidae</taxon>
        <taxon>Xylocopa</taxon>
        <taxon>Xylocopa</taxon>
    </lineage>
</organism>
<evidence type="ECO:0000313" key="24">
    <source>
        <dbReference type="Proteomes" id="UP001642520"/>
    </source>
</evidence>
<dbReference type="SUPFAM" id="SSF51735">
    <property type="entry name" value="NAD(P)-binding Rossmann-fold domains"/>
    <property type="match status" value="1"/>
</dbReference>
<evidence type="ECO:0000256" key="8">
    <source>
        <dbReference type="ARBA" id="ARBA00045705"/>
    </source>
</evidence>
<keyword evidence="24" id="KW-1185">Reference proteome</keyword>
<evidence type="ECO:0000313" key="23">
    <source>
        <dbReference type="EMBL" id="CAL7943415.1"/>
    </source>
</evidence>
<evidence type="ECO:0000256" key="17">
    <source>
        <dbReference type="ARBA" id="ARBA00048611"/>
    </source>
</evidence>
<dbReference type="Pfam" id="PF00106">
    <property type="entry name" value="adh_short"/>
    <property type="match status" value="1"/>
</dbReference>
<dbReference type="PRINTS" id="PR01167">
    <property type="entry name" value="INSADHFAMILY"/>
</dbReference>
<evidence type="ECO:0000256" key="22">
    <source>
        <dbReference type="RuleBase" id="RU000363"/>
    </source>
</evidence>
<dbReference type="PANTHER" id="PTHR44229:SF4">
    <property type="entry name" value="15-HYDROXYPROSTAGLANDIN DEHYDROGENASE [NAD(+)]"/>
    <property type="match status" value="1"/>
</dbReference>
<evidence type="ECO:0000256" key="6">
    <source>
        <dbReference type="ARBA" id="ARBA00041812"/>
    </source>
</evidence>
<proteinExistence type="inferred from homology"/>
<evidence type="ECO:0000256" key="10">
    <source>
        <dbReference type="ARBA" id="ARBA00047672"/>
    </source>
</evidence>
<dbReference type="Gene3D" id="3.40.50.720">
    <property type="entry name" value="NAD(P)-binding Rossmann-like Domain"/>
    <property type="match status" value="1"/>
</dbReference>
<evidence type="ECO:0000256" key="19">
    <source>
        <dbReference type="ARBA" id="ARBA00048921"/>
    </source>
</evidence>
<evidence type="ECO:0000256" key="14">
    <source>
        <dbReference type="ARBA" id="ARBA00048170"/>
    </source>
</evidence>
<dbReference type="EC" id="1.1.1.232" evidence="4"/>
<evidence type="ECO:0000256" key="12">
    <source>
        <dbReference type="ARBA" id="ARBA00048140"/>
    </source>
</evidence>
<sequence length="324" mass="35658">MENGNKPTNTKRRRSSASEKAKEIEAINGIVSGRNVLITGGASGLGHAFMTHFLKHGANKIVILDIDAETGRRVEMSVEKSYGEKKVHFIHADVSNYEQMTVAFEKAKSLMKDINIVINNAGILDERRWEKEIAVNIGGMVCTALLAIKYLKEDLYGYGSTLVNVSQHIDIKCTAQLPVYTATKHAIIGLSQSLAATYPCENTGIRVITLCPGLTETALTVDSPNKLLSRVMKADFVKNLEQLSIQTPYVVAQGLMSILRIGESGSIWVVENGRSPYEVYVPNPSSLRRTYKNNITLVEPKVTTRGRPIREVCDNTRTGLMSCA</sequence>
<comment type="catalytic activity">
    <reaction evidence="15">
        <text>resolvin D2 + NAD(+) = 7-oxoresolvin D2 + NADH + H(+)</text>
        <dbReference type="Rhea" id="RHEA:53584"/>
        <dbReference type="ChEBI" id="CHEBI:15378"/>
        <dbReference type="ChEBI" id="CHEBI:57540"/>
        <dbReference type="ChEBI" id="CHEBI:57945"/>
        <dbReference type="ChEBI" id="CHEBI:133367"/>
        <dbReference type="ChEBI" id="CHEBI:137497"/>
    </reaction>
    <physiologicalReaction direction="left-to-right" evidence="15">
        <dbReference type="Rhea" id="RHEA:53585"/>
    </physiologicalReaction>
</comment>
<evidence type="ECO:0000256" key="18">
    <source>
        <dbReference type="ARBA" id="ARBA00048739"/>
    </source>
</evidence>
<dbReference type="EC" id="1.1.1.141" evidence="3"/>
<comment type="catalytic activity">
    <reaction evidence="11">
        <text>14-hydroxy-(4Z,7Z,10Z,12E,16Z,19Z)-docosahexaenoate + NAD(+) = 14-oxo-(4Z,7Z,10Z,12E,16Z,19Z)-docosahexaenoate + NADH + H(+)</text>
        <dbReference type="Rhea" id="RHEA:48952"/>
        <dbReference type="ChEBI" id="CHEBI:15378"/>
        <dbReference type="ChEBI" id="CHEBI:57540"/>
        <dbReference type="ChEBI" id="CHEBI:57945"/>
        <dbReference type="ChEBI" id="CHEBI:90866"/>
        <dbReference type="ChEBI" id="CHEBI:90867"/>
    </reaction>
    <physiologicalReaction direction="left-to-right" evidence="11">
        <dbReference type="Rhea" id="RHEA:48953"/>
    </physiologicalReaction>
</comment>
<comment type="catalytic activity">
    <reaction evidence="19">
        <text>resolvin D2 + NAD(+) = 16-oxoresolvin D2 + NADH + H(+)</text>
        <dbReference type="Rhea" id="RHEA:53588"/>
        <dbReference type="ChEBI" id="CHEBI:15378"/>
        <dbReference type="ChEBI" id="CHEBI:57540"/>
        <dbReference type="ChEBI" id="CHEBI:57945"/>
        <dbReference type="ChEBI" id="CHEBI:133367"/>
        <dbReference type="ChEBI" id="CHEBI:137498"/>
    </reaction>
    <physiologicalReaction direction="left-to-right" evidence="19">
        <dbReference type="Rhea" id="RHEA:53589"/>
    </physiologicalReaction>
</comment>
<comment type="catalytic activity">
    <reaction evidence="20">
        <text>(15S)-hydroxy-(5Z,8Z,11Z,13E)-eicosatetraenoate + NAD(+) = 15-oxo-(5Z,8Z,11Z,13E)-eicosatetraenoate + NADH + H(+)</text>
        <dbReference type="Rhea" id="RHEA:23260"/>
        <dbReference type="ChEBI" id="CHEBI:15378"/>
        <dbReference type="ChEBI" id="CHEBI:57409"/>
        <dbReference type="ChEBI" id="CHEBI:57410"/>
        <dbReference type="ChEBI" id="CHEBI:57540"/>
        <dbReference type="ChEBI" id="CHEBI:57945"/>
        <dbReference type="EC" id="1.1.1.232"/>
    </reaction>
    <physiologicalReaction direction="left-to-right" evidence="20">
        <dbReference type="Rhea" id="RHEA:23261"/>
    </physiologicalReaction>
</comment>
<evidence type="ECO:0000256" key="2">
    <source>
        <dbReference type="ARBA" id="ARBA00023002"/>
    </source>
</evidence>
<dbReference type="InterPro" id="IPR002347">
    <property type="entry name" value="SDR_fam"/>
</dbReference>
<keyword evidence="2" id="KW-0560">Oxidoreductase</keyword>
<evidence type="ECO:0000256" key="11">
    <source>
        <dbReference type="ARBA" id="ARBA00048008"/>
    </source>
</evidence>
<protein>
    <recommendedName>
        <fullName evidence="5">15-hydroxyprostaglandin dehydrogenase [NAD(+)]</fullName>
        <ecNumber evidence="3">1.1.1.141</ecNumber>
        <ecNumber evidence="4">1.1.1.232</ecNumber>
    </recommendedName>
    <alternativeName>
        <fullName evidence="7">Eicosanoid/docosanoid dehydrogenase [NAD(+)]</fullName>
    </alternativeName>
    <alternativeName>
        <fullName evidence="6">Prostaglandin dehydrogenase 1</fullName>
    </alternativeName>
</protein>
<comment type="catalytic activity">
    <reaction evidence="16">
        <text>lipoxin A4 + NAD(+) = 15-oxo-(5S,6R)-dihydroxy-(7E,9E,11Z,13E)-eicosatetraenoate + NADH + H(+)</text>
        <dbReference type="Rhea" id="RHEA:41572"/>
        <dbReference type="ChEBI" id="CHEBI:15378"/>
        <dbReference type="ChEBI" id="CHEBI:57540"/>
        <dbReference type="ChEBI" id="CHEBI:57945"/>
        <dbReference type="ChEBI" id="CHEBI:67026"/>
        <dbReference type="ChEBI" id="CHEBI:78311"/>
    </reaction>
    <physiologicalReaction direction="left-to-right" evidence="16">
        <dbReference type="Rhea" id="RHEA:41573"/>
    </physiologicalReaction>
</comment>
<dbReference type="Proteomes" id="UP001642520">
    <property type="component" value="Unassembled WGS sequence"/>
</dbReference>
<comment type="catalytic activity">
    <reaction evidence="10">
        <text>resolvin D1 + NAD(+) = 8-oxoresolvin D1 + NADH + H(+)</text>
        <dbReference type="Rhea" id="RHEA:50124"/>
        <dbReference type="ChEBI" id="CHEBI:15378"/>
        <dbReference type="ChEBI" id="CHEBI:57540"/>
        <dbReference type="ChEBI" id="CHEBI:57945"/>
        <dbReference type="ChEBI" id="CHEBI:132079"/>
        <dbReference type="ChEBI" id="CHEBI:132080"/>
    </reaction>
    <physiologicalReaction direction="left-to-right" evidence="10">
        <dbReference type="Rhea" id="RHEA:50125"/>
    </physiologicalReaction>
</comment>
<evidence type="ECO:0000256" key="15">
    <source>
        <dbReference type="ARBA" id="ARBA00048393"/>
    </source>
</evidence>